<gene>
    <name evidence="1" type="ORF">RFI_15512</name>
</gene>
<sequence length="504" mass="57268">RGSEGRVGKYINIDRKSLSFSKKKKGQIGLTQYGDEPQLLGPGRHTLLSPWNEFLAIVNETDQVIRHGPIFIIKVKRGELGYGLDLNDGHPILLSQGRHIIRSNTFLFKGFVTLRDRRTLLDQIEVIRVEMGWIGYCYRAGNLEILEPGLHLITPPDRFGDFLSTQLSILDLPEGVHDTSDYVPLAIKLFIVENAIFKNKNETAVFYRILDARKALLNIQNIQHQITETSVATLAGIIRSSSLSDVASRSQPFYNKKKDGDLKEADAQTAANIQQAGKKKEQKGKHFWRRRGKKAHLDTTDDLLLSCLKQTNSLPCYTIIIESLKIYDDQLQKDISAQAIDVTKQHNRFIMLQKQQAIVTVEAETRATQTRIDTEADAVVIKATAEKEALKLKGLGESDYAKLRPFFVWYFDRVKVKFLLFTDKWNRQIWVDNWQVNFILIYLSVCCDCFVTEPKPFPCECAQQCKGLKQVAYVPHLPGLLSQGRGVFSVGQEMIMPKLDENDA</sequence>
<protein>
    <submittedName>
        <fullName evidence="1">Band 7 stomatin-like domain-containing protein</fullName>
    </submittedName>
</protein>
<feature type="non-terminal residue" evidence="1">
    <location>
        <position position="1"/>
    </location>
</feature>
<dbReference type="EMBL" id="ASPP01011392">
    <property type="protein sequence ID" value="ETO21693.1"/>
    <property type="molecule type" value="Genomic_DNA"/>
</dbReference>
<dbReference type="Proteomes" id="UP000023152">
    <property type="component" value="Unassembled WGS sequence"/>
</dbReference>
<evidence type="ECO:0000313" key="2">
    <source>
        <dbReference type="Proteomes" id="UP000023152"/>
    </source>
</evidence>
<dbReference type="AlphaFoldDB" id="X6N6Z5"/>
<keyword evidence="2" id="KW-1185">Reference proteome</keyword>
<accession>X6N6Z5</accession>
<evidence type="ECO:0000313" key="1">
    <source>
        <dbReference type="EMBL" id="ETO21693.1"/>
    </source>
</evidence>
<proteinExistence type="predicted"/>
<dbReference type="OMA" id="ANIQQAG"/>
<name>X6N6Z5_RETFI</name>
<organism evidence="1 2">
    <name type="scientific">Reticulomyxa filosa</name>
    <dbReference type="NCBI Taxonomy" id="46433"/>
    <lineage>
        <taxon>Eukaryota</taxon>
        <taxon>Sar</taxon>
        <taxon>Rhizaria</taxon>
        <taxon>Retaria</taxon>
        <taxon>Foraminifera</taxon>
        <taxon>Monothalamids</taxon>
        <taxon>Reticulomyxidae</taxon>
        <taxon>Reticulomyxa</taxon>
    </lineage>
</organism>
<reference evidence="1 2" key="1">
    <citation type="journal article" date="2013" name="Curr. Biol.">
        <title>The Genome of the Foraminiferan Reticulomyxa filosa.</title>
        <authorList>
            <person name="Glockner G."/>
            <person name="Hulsmann N."/>
            <person name="Schleicher M."/>
            <person name="Noegel A.A."/>
            <person name="Eichinger L."/>
            <person name="Gallinger C."/>
            <person name="Pawlowski J."/>
            <person name="Sierra R."/>
            <person name="Euteneuer U."/>
            <person name="Pillet L."/>
            <person name="Moustafa A."/>
            <person name="Platzer M."/>
            <person name="Groth M."/>
            <person name="Szafranski K."/>
            <person name="Schliwa M."/>
        </authorList>
    </citation>
    <scope>NUCLEOTIDE SEQUENCE [LARGE SCALE GENOMIC DNA]</scope>
</reference>
<comment type="caution">
    <text evidence="1">The sequence shown here is derived from an EMBL/GenBank/DDBJ whole genome shotgun (WGS) entry which is preliminary data.</text>
</comment>